<evidence type="ECO:0000313" key="1">
    <source>
        <dbReference type="EMBL" id="MPM08058.1"/>
    </source>
</evidence>
<dbReference type="EMBL" id="VSSQ01001406">
    <property type="protein sequence ID" value="MPM08058.1"/>
    <property type="molecule type" value="Genomic_DNA"/>
</dbReference>
<organism evidence="1">
    <name type="scientific">bioreactor metagenome</name>
    <dbReference type="NCBI Taxonomy" id="1076179"/>
    <lineage>
        <taxon>unclassified sequences</taxon>
        <taxon>metagenomes</taxon>
        <taxon>ecological metagenomes</taxon>
    </lineage>
</organism>
<dbReference type="Gene3D" id="1.10.30.50">
    <property type="match status" value="1"/>
</dbReference>
<comment type="caution">
    <text evidence="1">The sequence shown here is derived from an EMBL/GenBank/DDBJ whole genome shotgun (WGS) entry which is preliminary data.</text>
</comment>
<dbReference type="AlphaFoldDB" id="A0A644WX50"/>
<sequence>MLRLYKPLKDHEIFKLHTMLEHLVCSVWCEACNDACSTKINKDFKVIYDSYDWLRSEVDAIYELCKKLKPEEKQDIKDAFVLNNEIKKLCNGESVPKYLDELPDVVKDKMKPLLVDFYETLLERKKAPGTKQDYYQKLIDENDLRYCPCCGLSYFESEDSKYREAFDHYLPKAHYPFLSVNFKNLVPLCHKCNSDRKGAKDPIENKKTAFYPFSNANSHTIQISLIIDKTKDLRKLERQDLQINLIGDSEKIETWDRLFDVKERYNDTTRGLLKDHLKKIKRRHKIFTENKVNWTYSNTLDELITDYENDKYEDFKFLRIPLMEELKNCSQLIDVYGN</sequence>
<protein>
    <recommendedName>
        <fullName evidence="2">HNH nuclease domain-containing protein</fullName>
    </recommendedName>
</protein>
<evidence type="ECO:0008006" key="2">
    <source>
        <dbReference type="Google" id="ProtNLM"/>
    </source>
</evidence>
<accession>A0A644WX50</accession>
<name>A0A644WX50_9ZZZZ</name>
<gene>
    <name evidence="1" type="ORF">SDC9_54370</name>
</gene>
<proteinExistence type="predicted"/>
<reference evidence="1" key="1">
    <citation type="submission" date="2019-08" db="EMBL/GenBank/DDBJ databases">
        <authorList>
            <person name="Kucharzyk K."/>
            <person name="Murdoch R.W."/>
            <person name="Higgins S."/>
            <person name="Loffler F."/>
        </authorList>
    </citation>
    <scope>NUCLEOTIDE SEQUENCE</scope>
</reference>